<organism evidence="4 5">
    <name type="scientific">Tessaracoccus rhinocerotis</name>
    <dbReference type="NCBI Taxonomy" id="1689449"/>
    <lineage>
        <taxon>Bacteria</taxon>
        <taxon>Bacillati</taxon>
        <taxon>Actinomycetota</taxon>
        <taxon>Actinomycetes</taxon>
        <taxon>Propionibacteriales</taxon>
        <taxon>Propionibacteriaceae</taxon>
        <taxon>Tessaracoccus</taxon>
    </lineage>
</organism>
<accession>A0A553K496</accession>
<evidence type="ECO:0000256" key="2">
    <source>
        <dbReference type="SAM" id="Phobius"/>
    </source>
</evidence>
<dbReference type="Pfam" id="PF10708">
    <property type="entry name" value="DUF2510"/>
    <property type="match status" value="1"/>
</dbReference>
<dbReference type="OrthoDB" id="5065474at2"/>
<name>A0A553K496_9ACTN</name>
<sequence length="280" mass="30435">MSAAPGWYPDPQDPDRARYWDGHSWADAPAAAGGGSRRTRRWLVLLVVLAVLVVAVALLLSRVFGGDAIAEPDPEPTGPRPTQSQWDELPVTQSPTPTSDTAPSSGEETVCPSGDPEARSSDSDGDWIRGGGLSFRHPGPEWEPVSTEVNIPWAHDADGLRNDGDRWYNVVMVAELRPGEGFTDPRDSAHTVFDCQASETYYTSVRKVEVVLDESVQVDGLQGWRVQGLIHSGSGLVDRVDVIVLDDGERLPTFHGVVNSEEAPRVADVEEVIDSLRYEG</sequence>
<protein>
    <submittedName>
        <fullName evidence="4">DUF2510 domain-containing protein</fullName>
    </submittedName>
</protein>
<keyword evidence="2" id="KW-0472">Membrane</keyword>
<comment type="caution">
    <text evidence="4">The sequence shown here is derived from an EMBL/GenBank/DDBJ whole genome shotgun (WGS) entry which is preliminary data.</text>
</comment>
<dbReference type="InterPro" id="IPR018929">
    <property type="entry name" value="DUF2510"/>
</dbReference>
<feature type="transmembrane region" description="Helical" evidence="2">
    <location>
        <begin position="42"/>
        <end position="64"/>
    </location>
</feature>
<keyword evidence="2" id="KW-0812">Transmembrane</keyword>
<keyword evidence="5" id="KW-1185">Reference proteome</keyword>
<feature type="compositionally biased region" description="Low complexity" evidence="1">
    <location>
        <begin position="92"/>
        <end position="105"/>
    </location>
</feature>
<evidence type="ECO:0000259" key="3">
    <source>
        <dbReference type="Pfam" id="PF10708"/>
    </source>
</evidence>
<feature type="region of interest" description="Disordered" evidence="1">
    <location>
        <begin position="67"/>
        <end position="141"/>
    </location>
</feature>
<dbReference type="Proteomes" id="UP000317638">
    <property type="component" value="Unassembled WGS sequence"/>
</dbReference>
<evidence type="ECO:0000256" key="1">
    <source>
        <dbReference type="SAM" id="MobiDB-lite"/>
    </source>
</evidence>
<evidence type="ECO:0000313" key="5">
    <source>
        <dbReference type="Proteomes" id="UP000317638"/>
    </source>
</evidence>
<feature type="domain" description="DUF2510" evidence="3">
    <location>
        <begin position="5"/>
        <end position="33"/>
    </location>
</feature>
<gene>
    <name evidence="4" type="ORF">FOJ82_01020</name>
</gene>
<proteinExistence type="predicted"/>
<reference evidence="4 5" key="1">
    <citation type="submission" date="2019-07" db="EMBL/GenBank/DDBJ databases">
        <authorList>
            <person name="Zhou L.-Y."/>
        </authorList>
    </citation>
    <scope>NUCLEOTIDE SEQUENCE [LARGE SCALE GENOMIC DNA]</scope>
    <source>
        <strain evidence="4 5">YIM 101269</strain>
    </source>
</reference>
<dbReference type="AlphaFoldDB" id="A0A553K496"/>
<evidence type="ECO:0000313" key="4">
    <source>
        <dbReference type="EMBL" id="TRY19517.1"/>
    </source>
</evidence>
<dbReference type="EMBL" id="VKKG01000001">
    <property type="protein sequence ID" value="TRY19517.1"/>
    <property type="molecule type" value="Genomic_DNA"/>
</dbReference>
<keyword evidence="2" id="KW-1133">Transmembrane helix</keyword>
<dbReference type="RefSeq" id="WP_143936606.1">
    <property type="nucleotide sequence ID" value="NZ_VKKG01000001.1"/>
</dbReference>